<dbReference type="STRING" id="874156.GCA_001021555_00820"/>
<feature type="transmembrane region" description="Helical" evidence="1">
    <location>
        <begin position="312"/>
        <end position="331"/>
    </location>
</feature>
<evidence type="ECO:0008006" key="4">
    <source>
        <dbReference type="Google" id="ProtNLM"/>
    </source>
</evidence>
<dbReference type="EMBL" id="LBHU01000001">
    <property type="protein sequence ID" value="KLI64451.1"/>
    <property type="molecule type" value="Genomic_DNA"/>
</dbReference>
<sequence length="372" mass="40176">MNLLRDPVGWWEGQGRPLALLPRWAALALIILTAAVMAWSAATVAPVAQTALPADEASQAAPADNDGGDLALYRRISERVIAGENYYAAAMAEQRAGNYPTRPFVTVRLPMLAMIHKAIGVEGANMLLLVLLVGTILLFMHNLRDQTLPLERVGAGILLLLGGAAAITPEAGLIHELLAGLLLTLALAMYRPDRWWPALIAAGLALAVRELAVAFVLLWLVFAVSRRRWIEVAGVAGLLAVFAIGLYLHWLGVEAQRLPGDASSQGWDAFTGISLPLLALSKLTVLLILPLWLAMPLAVLPLLGWLGLGGRLGLFSALWFAGFFAAMALFARPENFYWVQLTLPAYLAGFAFVPRALSDLVFAIRGRTERQI</sequence>
<feature type="transmembrane region" description="Helical" evidence="1">
    <location>
        <begin position="343"/>
        <end position="364"/>
    </location>
</feature>
<dbReference type="RefSeq" id="WP_047092315.1">
    <property type="nucleotide sequence ID" value="NZ_LBHU01000001.1"/>
</dbReference>
<feature type="transmembrane region" description="Helical" evidence="1">
    <location>
        <begin position="118"/>
        <end position="140"/>
    </location>
</feature>
<keyword evidence="3" id="KW-1185">Reference proteome</keyword>
<dbReference type="AlphaFoldDB" id="A0A0H0XR29"/>
<dbReference type="OrthoDB" id="8266279at2"/>
<comment type="caution">
    <text evidence="2">The sequence shown here is derived from an EMBL/GenBank/DDBJ whole genome shotgun (WGS) entry which is preliminary data.</text>
</comment>
<evidence type="ECO:0000313" key="3">
    <source>
        <dbReference type="Proteomes" id="UP000053455"/>
    </source>
</evidence>
<reference evidence="2 3" key="1">
    <citation type="submission" date="2015-04" db="EMBL/GenBank/DDBJ databases">
        <title>The draft genome sequence of Erythrobacter marinus HWDM-33.</title>
        <authorList>
            <person name="Zhuang L."/>
            <person name="Liu Y."/>
            <person name="Shao Z."/>
        </authorList>
    </citation>
    <scope>NUCLEOTIDE SEQUENCE [LARGE SCALE GENOMIC DNA]</scope>
    <source>
        <strain evidence="2 3">HWDM-33</strain>
    </source>
</reference>
<feature type="transmembrane region" description="Helical" evidence="1">
    <location>
        <begin position="283"/>
        <end position="305"/>
    </location>
</feature>
<keyword evidence="1" id="KW-1133">Transmembrane helix</keyword>
<protein>
    <recommendedName>
        <fullName evidence="4">DUF2029 domain-containing protein</fullName>
    </recommendedName>
</protein>
<feature type="transmembrane region" description="Helical" evidence="1">
    <location>
        <begin position="229"/>
        <end position="250"/>
    </location>
</feature>
<keyword evidence="1" id="KW-0812">Transmembrane</keyword>
<evidence type="ECO:0000313" key="2">
    <source>
        <dbReference type="EMBL" id="KLI64451.1"/>
    </source>
</evidence>
<accession>A0A0H0XR29</accession>
<organism evidence="2 3">
    <name type="scientific">Aurantiacibacter marinus</name>
    <dbReference type="NCBI Taxonomy" id="874156"/>
    <lineage>
        <taxon>Bacteria</taxon>
        <taxon>Pseudomonadati</taxon>
        <taxon>Pseudomonadota</taxon>
        <taxon>Alphaproteobacteria</taxon>
        <taxon>Sphingomonadales</taxon>
        <taxon>Erythrobacteraceae</taxon>
        <taxon>Aurantiacibacter</taxon>
    </lineage>
</organism>
<feature type="transmembrane region" description="Helical" evidence="1">
    <location>
        <begin position="152"/>
        <end position="168"/>
    </location>
</feature>
<keyword evidence="1" id="KW-0472">Membrane</keyword>
<dbReference type="Proteomes" id="UP000053455">
    <property type="component" value="Unassembled WGS sequence"/>
</dbReference>
<evidence type="ECO:0000256" key="1">
    <source>
        <dbReference type="SAM" id="Phobius"/>
    </source>
</evidence>
<feature type="transmembrane region" description="Helical" evidence="1">
    <location>
        <begin position="196"/>
        <end position="222"/>
    </location>
</feature>
<name>A0A0H0XR29_9SPHN</name>
<dbReference type="PATRIC" id="fig|874156.12.peg.480"/>
<proteinExistence type="predicted"/>
<feature type="transmembrane region" description="Helical" evidence="1">
    <location>
        <begin position="20"/>
        <end position="42"/>
    </location>
</feature>
<gene>
    <name evidence="2" type="ORF">AAV99_02300</name>
</gene>